<evidence type="ECO:0000256" key="1">
    <source>
        <dbReference type="SAM" id="Phobius"/>
    </source>
</evidence>
<sequence length="162" mass="18766">MYPLTTSLGLQSPSFNLSSFPLSIYQFICLASFISLEILFLRNNSVIQFFFPFVSYYFFFLNVSSSSFRSASLFVNIICSPPSFKFSICSGLTPLRFINQTISLFLQPLSLSKPKARKRTSLLMRVIILLKKYRNLKSTFRGCTQKDEKSYTNEHRHPNRHT</sequence>
<reference evidence="2" key="1">
    <citation type="submission" date="2021-01" db="EMBL/GenBank/DDBJ databases">
        <authorList>
            <person name="Li R."/>
            <person name="Bekaert M."/>
        </authorList>
    </citation>
    <scope>NUCLEOTIDE SEQUENCE</scope>
    <source>
        <strain evidence="2">Farmed</strain>
    </source>
</reference>
<feature type="transmembrane region" description="Helical" evidence="1">
    <location>
        <begin position="53"/>
        <end position="75"/>
    </location>
</feature>
<feature type="transmembrane region" description="Helical" evidence="1">
    <location>
        <begin position="20"/>
        <end position="41"/>
    </location>
</feature>
<organism evidence="2 3">
    <name type="scientific">Acanthosepion pharaonis</name>
    <name type="common">Pharaoh cuttlefish</name>
    <name type="synonym">Sepia pharaonis</name>
    <dbReference type="NCBI Taxonomy" id="158019"/>
    <lineage>
        <taxon>Eukaryota</taxon>
        <taxon>Metazoa</taxon>
        <taxon>Spiralia</taxon>
        <taxon>Lophotrochozoa</taxon>
        <taxon>Mollusca</taxon>
        <taxon>Cephalopoda</taxon>
        <taxon>Coleoidea</taxon>
        <taxon>Decapodiformes</taxon>
        <taxon>Sepiida</taxon>
        <taxon>Sepiina</taxon>
        <taxon>Sepiidae</taxon>
        <taxon>Acanthosepion</taxon>
    </lineage>
</organism>
<accession>A0A812BAM2</accession>
<keyword evidence="1" id="KW-0812">Transmembrane</keyword>
<keyword evidence="1" id="KW-1133">Transmembrane helix</keyword>
<keyword evidence="3" id="KW-1185">Reference proteome</keyword>
<dbReference type="AlphaFoldDB" id="A0A812BAM2"/>
<proteinExistence type="predicted"/>
<evidence type="ECO:0000313" key="2">
    <source>
        <dbReference type="EMBL" id="CAE1227080.1"/>
    </source>
</evidence>
<protein>
    <submittedName>
        <fullName evidence="2">Uncharacterized protein</fullName>
    </submittedName>
</protein>
<keyword evidence="1" id="KW-0472">Membrane</keyword>
<dbReference type="EMBL" id="CAHIKZ030000569">
    <property type="protein sequence ID" value="CAE1227080.1"/>
    <property type="molecule type" value="Genomic_DNA"/>
</dbReference>
<name>A0A812BAM2_ACAPH</name>
<evidence type="ECO:0000313" key="3">
    <source>
        <dbReference type="Proteomes" id="UP000597762"/>
    </source>
</evidence>
<gene>
    <name evidence="2" type="ORF">SPHA_16265</name>
</gene>
<comment type="caution">
    <text evidence="2">The sequence shown here is derived from an EMBL/GenBank/DDBJ whole genome shotgun (WGS) entry which is preliminary data.</text>
</comment>
<dbReference type="Proteomes" id="UP000597762">
    <property type="component" value="Unassembled WGS sequence"/>
</dbReference>